<keyword evidence="2" id="KW-0862">Zinc</keyword>
<keyword evidence="1" id="KW-0378">Hydrolase</keyword>
<dbReference type="InterPro" id="IPR036866">
    <property type="entry name" value="RibonucZ/Hydroxyglut_hydro"/>
</dbReference>
<proteinExistence type="predicted"/>
<reference evidence="7 8" key="1">
    <citation type="submission" date="2018-06" db="EMBL/GenBank/DDBJ databases">
        <title>Paenibacillus montanisoli sp. nov., isolated from mountain area soil.</title>
        <authorList>
            <person name="Wu M."/>
        </authorList>
    </citation>
    <scope>NUCLEOTIDE SEQUENCE [LARGE SCALE GENOMIC DNA]</scope>
    <source>
        <strain evidence="7 8">RA17</strain>
    </source>
</reference>
<keyword evidence="1" id="KW-0255">Endonuclease</keyword>
<evidence type="ECO:0000256" key="3">
    <source>
        <dbReference type="ARBA" id="ARBA00034221"/>
    </source>
</evidence>
<dbReference type="GO" id="GO:0042781">
    <property type="term" value="F:3'-tRNA processing endoribonuclease activity"/>
    <property type="evidence" value="ECO:0007669"/>
    <property type="project" value="TreeGrafter"/>
</dbReference>
<dbReference type="Proteomes" id="UP000249260">
    <property type="component" value="Unassembled WGS sequence"/>
</dbReference>
<feature type="domain" description="Metallo-beta-lactamase" evidence="6">
    <location>
        <begin position="19"/>
        <end position="224"/>
    </location>
</feature>
<comment type="catalytic activity">
    <reaction evidence="3">
        <text>3',5'-cyclic CMP + H2O = CMP + H(+)</text>
        <dbReference type="Rhea" id="RHEA:72675"/>
        <dbReference type="ChEBI" id="CHEBI:15377"/>
        <dbReference type="ChEBI" id="CHEBI:15378"/>
        <dbReference type="ChEBI" id="CHEBI:58003"/>
        <dbReference type="ChEBI" id="CHEBI:60377"/>
    </reaction>
    <physiologicalReaction direction="left-to-right" evidence="3">
        <dbReference type="Rhea" id="RHEA:72676"/>
    </physiologicalReaction>
</comment>
<dbReference type="Gene3D" id="3.60.15.10">
    <property type="entry name" value="Ribonuclease Z/Hydroxyacylglutathione hydrolase-like"/>
    <property type="match status" value="1"/>
</dbReference>
<dbReference type="RefSeq" id="WP_112885603.1">
    <property type="nucleotide sequence ID" value="NZ_QLUW01000007.1"/>
</dbReference>
<dbReference type="SUPFAM" id="SSF56281">
    <property type="entry name" value="Metallo-hydrolase/oxidoreductase"/>
    <property type="match status" value="1"/>
</dbReference>
<evidence type="ECO:0000256" key="1">
    <source>
        <dbReference type="ARBA" id="ARBA00022759"/>
    </source>
</evidence>
<evidence type="ECO:0000256" key="2">
    <source>
        <dbReference type="ARBA" id="ARBA00022833"/>
    </source>
</evidence>
<dbReference type="AlphaFoldDB" id="A0A328TWM8"/>
<keyword evidence="1" id="KW-0540">Nuclease</keyword>
<accession>A0A328TWM8</accession>
<evidence type="ECO:0000256" key="5">
    <source>
        <dbReference type="ARBA" id="ARBA00048505"/>
    </source>
</evidence>
<evidence type="ECO:0000313" key="7">
    <source>
        <dbReference type="EMBL" id="RAP73461.1"/>
    </source>
</evidence>
<dbReference type="PANTHER" id="PTHR46018:SF2">
    <property type="entry name" value="ZINC PHOSPHODIESTERASE ELAC PROTEIN 1"/>
    <property type="match status" value="1"/>
</dbReference>
<name>A0A328TWM8_9BACL</name>
<organism evidence="7 8">
    <name type="scientific">Paenibacillus montanisoli</name>
    <dbReference type="NCBI Taxonomy" id="2081970"/>
    <lineage>
        <taxon>Bacteria</taxon>
        <taxon>Bacillati</taxon>
        <taxon>Bacillota</taxon>
        <taxon>Bacilli</taxon>
        <taxon>Bacillales</taxon>
        <taxon>Paenibacillaceae</taxon>
        <taxon>Paenibacillus</taxon>
    </lineage>
</organism>
<evidence type="ECO:0000313" key="8">
    <source>
        <dbReference type="Proteomes" id="UP000249260"/>
    </source>
</evidence>
<dbReference type="PANTHER" id="PTHR46018">
    <property type="entry name" value="ZINC PHOSPHODIESTERASE ELAC PROTEIN 1"/>
    <property type="match status" value="1"/>
</dbReference>
<sequence length="259" mass="29339">MTELLILGTSAGVSTANRHHFSMAIKRNGRLYLIDCGCPANMLLKKMGEDPRKIDAVFLTHWHPDHASGLPMLIQDLQLTYKPEGLSIYGPAGTGRKLAQLQKMFILPPEIYPFNLHAIEYDEETVFDFDGLRIEFFKTNHLAQETWRKLDEKHGHEITPIAYGLVIHVDGKKIVVSGDVFSSNDLIPVLPDADLVIHEFGHMPPNKLNAFVKEQQIPNLLITHIHHEWDLRAEELREIVSEGHSGEVNVAYDLMRVAI</sequence>
<keyword evidence="8" id="KW-1185">Reference proteome</keyword>
<evidence type="ECO:0000256" key="4">
    <source>
        <dbReference type="ARBA" id="ARBA00034301"/>
    </source>
</evidence>
<comment type="caution">
    <text evidence="7">The sequence shown here is derived from an EMBL/GenBank/DDBJ whole genome shotgun (WGS) entry which is preliminary data.</text>
</comment>
<comment type="function">
    <text evidence="4">Counteracts the endogenous Pycsar antiviral defense system. Phosphodiesterase that enables metal-dependent hydrolysis of host cyclic nucleotide Pycsar defense signals such as cCMP and cUMP.</text>
</comment>
<evidence type="ECO:0000259" key="6">
    <source>
        <dbReference type="SMART" id="SM00849"/>
    </source>
</evidence>
<gene>
    <name evidence="7" type="ORF">DL346_27595</name>
</gene>
<protein>
    <recommendedName>
        <fullName evidence="6">Metallo-beta-lactamase domain-containing protein</fullName>
    </recommendedName>
</protein>
<dbReference type="Pfam" id="PF12706">
    <property type="entry name" value="Lactamase_B_2"/>
    <property type="match status" value="1"/>
</dbReference>
<comment type="catalytic activity">
    <reaction evidence="5">
        <text>3',5'-cyclic UMP + H2O = UMP + H(+)</text>
        <dbReference type="Rhea" id="RHEA:70575"/>
        <dbReference type="ChEBI" id="CHEBI:15377"/>
        <dbReference type="ChEBI" id="CHEBI:15378"/>
        <dbReference type="ChEBI" id="CHEBI:57865"/>
        <dbReference type="ChEBI" id="CHEBI:184387"/>
    </reaction>
    <physiologicalReaction direction="left-to-right" evidence="5">
        <dbReference type="Rhea" id="RHEA:70576"/>
    </physiologicalReaction>
</comment>
<dbReference type="SMART" id="SM00849">
    <property type="entry name" value="Lactamase_B"/>
    <property type="match status" value="1"/>
</dbReference>
<dbReference type="OrthoDB" id="9800940at2"/>
<dbReference type="InterPro" id="IPR001279">
    <property type="entry name" value="Metallo-B-lactamas"/>
</dbReference>
<dbReference type="EMBL" id="QLUW01000007">
    <property type="protein sequence ID" value="RAP73461.1"/>
    <property type="molecule type" value="Genomic_DNA"/>
</dbReference>